<dbReference type="PANTHER" id="PTHR47893">
    <property type="entry name" value="REGULATORY PROTEIN PCHR"/>
    <property type="match status" value="1"/>
</dbReference>
<keyword evidence="1" id="KW-0805">Transcription regulation</keyword>
<dbReference type="PROSITE" id="PS00041">
    <property type="entry name" value="HTH_ARAC_FAMILY_1"/>
    <property type="match status" value="1"/>
</dbReference>
<protein>
    <submittedName>
        <fullName evidence="5">Transcriptional regulator, AraC family</fullName>
    </submittedName>
</protein>
<dbReference type="RefSeq" id="WP_072876612.1">
    <property type="nucleotide sequence ID" value="NZ_FQVT01000001.1"/>
</dbReference>
<reference evidence="6" key="1">
    <citation type="submission" date="2016-11" db="EMBL/GenBank/DDBJ databases">
        <authorList>
            <person name="Varghese N."/>
            <person name="Submissions S."/>
        </authorList>
    </citation>
    <scope>NUCLEOTIDE SEQUENCE [LARGE SCALE GENOMIC DNA]</scope>
    <source>
        <strain evidence="6">DSM 24579</strain>
    </source>
</reference>
<dbReference type="SMART" id="SM00342">
    <property type="entry name" value="HTH_ARAC"/>
    <property type="match status" value="1"/>
</dbReference>
<dbReference type="Gene3D" id="1.10.10.60">
    <property type="entry name" value="Homeodomain-like"/>
    <property type="match status" value="2"/>
</dbReference>
<evidence type="ECO:0000256" key="2">
    <source>
        <dbReference type="ARBA" id="ARBA00023125"/>
    </source>
</evidence>
<dbReference type="Pfam" id="PF12833">
    <property type="entry name" value="HTH_18"/>
    <property type="match status" value="1"/>
</dbReference>
<dbReference type="Proteomes" id="UP000183945">
    <property type="component" value="Unassembled WGS sequence"/>
</dbReference>
<dbReference type="STRING" id="1073325.SAMN05444483_101663"/>
<evidence type="ECO:0000259" key="4">
    <source>
        <dbReference type="PROSITE" id="PS01124"/>
    </source>
</evidence>
<dbReference type="AlphaFoldDB" id="A0A1M5CTL6"/>
<evidence type="ECO:0000256" key="1">
    <source>
        <dbReference type="ARBA" id="ARBA00023015"/>
    </source>
</evidence>
<evidence type="ECO:0000313" key="5">
    <source>
        <dbReference type="EMBL" id="SHF58061.1"/>
    </source>
</evidence>
<keyword evidence="6" id="KW-1185">Reference proteome</keyword>
<dbReference type="InterPro" id="IPR018060">
    <property type="entry name" value="HTH_AraC"/>
</dbReference>
<dbReference type="EMBL" id="FQVT01000001">
    <property type="protein sequence ID" value="SHF58061.1"/>
    <property type="molecule type" value="Genomic_DNA"/>
</dbReference>
<dbReference type="SUPFAM" id="SSF46689">
    <property type="entry name" value="Homeodomain-like"/>
    <property type="match status" value="1"/>
</dbReference>
<name>A0A1M5CTL6_SALEC</name>
<dbReference type="InterPro" id="IPR053142">
    <property type="entry name" value="PchR_regulatory_protein"/>
</dbReference>
<dbReference type="PANTHER" id="PTHR47893:SF1">
    <property type="entry name" value="REGULATORY PROTEIN PCHR"/>
    <property type="match status" value="1"/>
</dbReference>
<dbReference type="PROSITE" id="PS01124">
    <property type="entry name" value="HTH_ARAC_FAMILY_2"/>
    <property type="match status" value="1"/>
</dbReference>
<keyword evidence="2" id="KW-0238">DNA-binding</keyword>
<gene>
    <name evidence="5" type="ORF">SAMN05444483_101663</name>
</gene>
<accession>A0A1M5CTL6</accession>
<evidence type="ECO:0000313" key="6">
    <source>
        <dbReference type="Proteomes" id="UP000183945"/>
    </source>
</evidence>
<dbReference type="GO" id="GO:0043565">
    <property type="term" value="F:sequence-specific DNA binding"/>
    <property type="evidence" value="ECO:0007669"/>
    <property type="project" value="InterPro"/>
</dbReference>
<dbReference type="OrthoDB" id="2666928at2"/>
<sequence length="336" mass="38754">MKKIKVSSLPFKDVLNDIAEALEISVSESCSEFSLELPKNIGEGSIKGINFDTGLGILIYDCTFSLDFEICFSVDKVHPLKYIYALEGEVNHSFERETNSHKIETYKSAIVASSEHHGHILNFKANQKTTIVSLEIDRKVFKERMLCEMSNLNAQLKDLFLDVEASKKFYHAGHYSLRFQELFEALDKFEEKRLVRKMFLEGKASEIFVNQILDFEDDIKADADKTILRKSEIEAIKKATSFIHENIKDPITIKMLSRKVGLNPNKLQEGFKYLYKSSINEYLNDYRMTLAMQYLKNTEKSISEICYAIGLSSRSYFSKTFKNRYNILPSAIRKTD</sequence>
<feature type="domain" description="HTH araC/xylS-type" evidence="4">
    <location>
        <begin position="237"/>
        <end position="335"/>
    </location>
</feature>
<dbReference type="GO" id="GO:0003700">
    <property type="term" value="F:DNA-binding transcription factor activity"/>
    <property type="evidence" value="ECO:0007669"/>
    <property type="project" value="InterPro"/>
</dbReference>
<proteinExistence type="predicted"/>
<organism evidence="5 6">
    <name type="scientific">Salegentibacter echinorum</name>
    <dbReference type="NCBI Taxonomy" id="1073325"/>
    <lineage>
        <taxon>Bacteria</taxon>
        <taxon>Pseudomonadati</taxon>
        <taxon>Bacteroidota</taxon>
        <taxon>Flavobacteriia</taxon>
        <taxon>Flavobacteriales</taxon>
        <taxon>Flavobacteriaceae</taxon>
        <taxon>Salegentibacter</taxon>
    </lineage>
</organism>
<keyword evidence="3" id="KW-0804">Transcription</keyword>
<evidence type="ECO:0000256" key="3">
    <source>
        <dbReference type="ARBA" id="ARBA00023163"/>
    </source>
</evidence>
<dbReference type="InterPro" id="IPR018062">
    <property type="entry name" value="HTH_AraC-typ_CS"/>
</dbReference>
<dbReference type="InterPro" id="IPR009057">
    <property type="entry name" value="Homeodomain-like_sf"/>
</dbReference>